<keyword evidence="5" id="KW-1185">Reference proteome</keyword>
<accession>A0A7W7PIZ9</accession>
<dbReference type="Proteomes" id="UP000556084">
    <property type="component" value="Unassembled WGS sequence"/>
</dbReference>
<feature type="chain" id="PRO_5030524573" description="DUF4097 domain-containing protein" evidence="2">
    <location>
        <begin position="34"/>
        <end position="256"/>
    </location>
</feature>
<protein>
    <recommendedName>
        <fullName evidence="3">DUF4097 domain-containing protein</fullName>
    </recommendedName>
</protein>
<keyword evidence="2" id="KW-0732">Signal</keyword>
<name>A0A7W7PIZ9_9ACTN</name>
<dbReference type="Pfam" id="PF13349">
    <property type="entry name" value="DUF4097"/>
    <property type="match status" value="1"/>
</dbReference>
<evidence type="ECO:0000313" key="5">
    <source>
        <dbReference type="Proteomes" id="UP000556084"/>
    </source>
</evidence>
<gene>
    <name evidence="4" type="ORF">FHS39_001637</name>
</gene>
<dbReference type="RefSeq" id="WP_246469989.1">
    <property type="nucleotide sequence ID" value="NZ_JACHJH010000002.1"/>
</dbReference>
<feature type="domain" description="DUF4097" evidence="3">
    <location>
        <begin position="140"/>
        <end position="249"/>
    </location>
</feature>
<reference evidence="4 5" key="1">
    <citation type="submission" date="2020-08" db="EMBL/GenBank/DDBJ databases">
        <title>Genomic Encyclopedia of Type Strains, Phase III (KMG-III): the genomes of soil and plant-associated and newly described type strains.</title>
        <authorList>
            <person name="Whitman W."/>
        </authorList>
    </citation>
    <scope>NUCLEOTIDE SEQUENCE [LARGE SCALE GENOMIC DNA]</scope>
    <source>
        <strain evidence="4 5">CECT 3266</strain>
    </source>
</reference>
<proteinExistence type="predicted"/>
<sequence>MVRRGRRAVRVSGLVGGVLAAGVVLSGCGSANADDATPEHKTFSLKGKELTVDSDNSEIELVPGGSGKDVKVTRWFDGWAMGGSAGVTWRMEGDTLKLRMNCKGLTVGCDAKHRIEVPRGVAVTVKDDNGAVTAHGFDTTLKITSTNGSVDVNDAKGPVDLKTTNGSLSAKGLDSQQVSAVTKNGQIRLGLNRVPDSVRTDSDNGATTITLPRAPYKVDATSHNGQVKVEVPRDDASRHTVSARSENGGIQVRTAD</sequence>
<dbReference type="AlphaFoldDB" id="A0A7W7PIZ9"/>
<dbReference type="PROSITE" id="PS51257">
    <property type="entry name" value="PROKAR_LIPOPROTEIN"/>
    <property type="match status" value="1"/>
</dbReference>
<organism evidence="4 5">
    <name type="scientific">Streptomyces olivoverticillatus</name>
    <dbReference type="NCBI Taxonomy" id="66427"/>
    <lineage>
        <taxon>Bacteria</taxon>
        <taxon>Bacillati</taxon>
        <taxon>Actinomycetota</taxon>
        <taxon>Actinomycetes</taxon>
        <taxon>Kitasatosporales</taxon>
        <taxon>Streptomycetaceae</taxon>
        <taxon>Streptomyces</taxon>
    </lineage>
</organism>
<comment type="caution">
    <text evidence="4">The sequence shown here is derived from an EMBL/GenBank/DDBJ whole genome shotgun (WGS) entry which is preliminary data.</text>
</comment>
<feature type="region of interest" description="Disordered" evidence="1">
    <location>
        <begin position="231"/>
        <end position="256"/>
    </location>
</feature>
<feature type="signal peptide" evidence="2">
    <location>
        <begin position="1"/>
        <end position="33"/>
    </location>
</feature>
<dbReference type="InterPro" id="IPR025164">
    <property type="entry name" value="Toastrack_DUF4097"/>
</dbReference>
<evidence type="ECO:0000256" key="2">
    <source>
        <dbReference type="SAM" id="SignalP"/>
    </source>
</evidence>
<evidence type="ECO:0000313" key="4">
    <source>
        <dbReference type="EMBL" id="MBB4892626.1"/>
    </source>
</evidence>
<evidence type="ECO:0000256" key="1">
    <source>
        <dbReference type="SAM" id="MobiDB-lite"/>
    </source>
</evidence>
<dbReference type="EMBL" id="JACHJH010000002">
    <property type="protein sequence ID" value="MBB4892626.1"/>
    <property type="molecule type" value="Genomic_DNA"/>
</dbReference>
<evidence type="ECO:0000259" key="3">
    <source>
        <dbReference type="Pfam" id="PF13349"/>
    </source>
</evidence>